<dbReference type="Gene3D" id="2.60.120.10">
    <property type="entry name" value="Jelly Rolls"/>
    <property type="match status" value="1"/>
</dbReference>
<name>A0A892I6S9_9BURK</name>
<dbReference type="InterPro" id="IPR011051">
    <property type="entry name" value="RmlC_Cupin_sf"/>
</dbReference>
<dbReference type="InterPro" id="IPR014710">
    <property type="entry name" value="RmlC-like_jellyroll"/>
</dbReference>
<dbReference type="Proteomes" id="UP000625568">
    <property type="component" value="Chromosome 3"/>
</dbReference>
<gene>
    <name evidence="2" type="ORF">I6K02_28125</name>
</gene>
<organism evidence="2 3">
    <name type="scientific">Burkholderia dolosa</name>
    <dbReference type="NCBI Taxonomy" id="152500"/>
    <lineage>
        <taxon>Bacteria</taxon>
        <taxon>Pseudomonadati</taxon>
        <taxon>Pseudomonadota</taxon>
        <taxon>Betaproteobacteria</taxon>
        <taxon>Burkholderiales</taxon>
        <taxon>Burkholderiaceae</taxon>
        <taxon>Burkholderia</taxon>
        <taxon>Burkholderia cepacia complex</taxon>
    </lineage>
</organism>
<evidence type="ECO:0000313" key="3">
    <source>
        <dbReference type="Proteomes" id="UP000625568"/>
    </source>
</evidence>
<dbReference type="EMBL" id="CP069484">
    <property type="protein sequence ID" value="QRO80983.1"/>
    <property type="molecule type" value="Genomic_DNA"/>
</dbReference>
<reference evidence="2 3" key="1">
    <citation type="submission" date="2021-02" db="EMBL/GenBank/DDBJ databases">
        <title>FDA dAtabase for Regulatory Grade micrObial Sequences (FDA-ARGOS): Supporting development and validation of Infectious Disease Dx tests.</title>
        <authorList>
            <person name="Minogue T."/>
            <person name="Wolcott M."/>
            <person name="Wasieloski L."/>
            <person name="Aguilar W."/>
            <person name="Moore D."/>
            <person name="Jaissle J."/>
            <person name="Tallon L."/>
            <person name="Sadzewicz L."/>
            <person name="Zhao X."/>
            <person name="Boylan J."/>
            <person name="Ott S."/>
            <person name="Bowen H."/>
            <person name="Vavikolanu K."/>
            <person name="Mehta A."/>
            <person name="Aluvathingal J."/>
            <person name="Nadendla S."/>
            <person name="Yan Y."/>
            <person name="Sichtig H."/>
        </authorList>
    </citation>
    <scope>NUCLEOTIDE SEQUENCE [LARGE SCALE GENOMIC DNA]</scope>
    <source>
        <strain evidence="2 3">FDAARGOS_1272</strain>
    </source>
</reference>
<dbReference type="GeneID" id="93130962"/>
<evidence type="ECO:0000259" key="1">
    <source>
        <dbReference type="Pfam" id="PF07883"/>
    </source>
</evidence>
<protein>
    <submittedName>
        <fullName evidence="2">Cupin domain-containing protein</fullName>
    </submittedName>
</protein>
<dbReference type="SUPFAM" id="SSF51182">
    <property type="entry name" value="RmlC-like cupins"/>
    <property type="match status" value="1"/>
</dbReference>
<proteinExistence type="predicted"/>
<sequence length="116" mass="12633">MQIVDVLGIAGQIDVRYFNRVVARSGDQVVRMSVMTEPFGWHRHDNADEVFVGIDGTLVLEVLEGDAVACVRLQRGQLATVPRGTVHRTRPEGGRSVNLTVESADASTEWCDGPAT</sequence>
<evidence type="ECO:0000313" key="2">
    <source>
        <dbReference type="EMBL" id="QRO80983.1"/>
    </source>
</evidence>
<dbReference type="AlphaFoldDB" id="A0A892I6S9"/>
<accession>A0A892I6S9</accession>
<feature type="domain" description="Cupin type-2" evidence="1">
    <location>
        <begin position="38"/>
        <end position="95"/>
    </location>
</feature>
<keyword evidence="3" id="KW-1185">Reference proteome</keyword>
<dbReference type="Pfam" id="PF07883">
    <property type="entry name" value="Cupin_2"/>
    <property type="match status" value="1"/>
</dbReference>
<dbReference type="RefSeq" id="WP_035975493.1">
    <property type="nucleotide sequence ID" value="NZ_CABVPR010000008.1"/>
</dbReference>
<dbReference type="InterPro" id="IPR013096">
    <property type="entry name" value="Cupin_2"/>
</dbReference>